<dbReference type="SUPFAM" id="SSF82199">
    <property type="entry name" value="SET domain"/>
    <property type="match status" value="1"/>
</dbReference>
<sequence>MASEGGSYRRRASSADTASVSTAMDSEGSDMRQKALTESAEGKAVLDVLEIEPYSPEKIMSLVEIAPAPGKGRCMFVRHSYEPGGLILVERPLFVILPDSNRELWTVLTCLNERKAFQLSPLWHQAAMVTILTGTKEKLDIMRGKWVLDRNPQVSEDVYRILEATCVSRPDGTFVYSTGVIVDPKFYQFLLQVWPLNAFGHSSDPNGLVIYNKISYLAHSCDATACWHHFGDDYFMLRSRRRLRPGDELTISYLGESDLLSPTHKRRELLQNWSFQCRCTRCMVPVDSARGFLCKRCHYGRVAFYEDEASSNMVSAPCTLCEYRYTAEEIGEYIELERAYMERLEGIDTTDLLDIQQVYNHARHVFKQHWCLYQLQTLLFDCYKDRGEHEMARYYLQQRIYYADAVMLRPLYCVAFMYEEFADMLMASVGIDLDDELPEQVRIDVDLLNTIMDLYFRAGALLAVLSGYHHSYYYAVARVVSMRCVGYLRRRLRCLFCFRRRRNQQLDEFKECCQLVAIKRAGGQLPDEDFWNLYGYFKQTVVGDFNVKETEDATEAEKRKWASWKKHRGMSKKEAMTNYIAIVRNLYGHPDSGDSEMTGMSINFSRPKVRGESATISSDAEDLFSRVVDNQVGLVNILLKEHPHLLHVRSPEGLTALHLAADRGHVEMVRCLLDHGAELDAVDDNNDTPLLVAAAAENREVVNMLLREGADSSIRNSDDRCMQDLLENERQQGAERPSEF</sequence>
<dbReference type="InterPro" id="IPR011990">
    <property type="entry name" value="TPR-like_helical_dom_sf"/>
</dbReference>
<name>A0AAV4LS94_BABCB</name>
<feature type="region of interest" description="Disordered" evidence="5">
    <location>
        <begin position="1"/>
        <end position="35"/>
    </location>
</feature>
<dbReference type="InterPro" id="IPR035984">
    <property type="entry name" value="Acyl-CoA-binding_sf"/>
</dbReference>
<reference evidence="8 9" key="1">
    <citation type="submission" date="2021-06" db="EMBL/GenBank/DDBJ databases">
        <title>Genome sequence of Babesia caballi.</title>
        <authorList>
            <person name="Yamagishi J."/>
            <person name="Kidaka T."/>
            <person name="Ochi A."/>
        </authorList>
    </citation>
    <scope>NUCLEOTIDE SEQUENCE [LARGE SCALE GENOMIC DNA]</scope>
    <source>
        <strain evidence="8">USDA-D6B2</strain>
    </source>
</reference>
<dbReference type="PROSITE" id="PS50088">
    <property type="entry name" value="ANK_REPEAT"/>
    <property type="match status" value="2"/>
</dbReference>
<keyword evidence="9" id="KW-1185">Reference proteome</keyword>
<evidence type="ECO:0000259" key="6">
    <source>
        <dbReference type="PROSITE" id="PS50280"/>
    </source>
</evidence>
<dbReference type="Pfam" id="PF12796">
    <property type="entry name" value="Ank_2"/>
    <property type="match status" value="1"/>
</dbReference>
<keyword evidence="8" id="KW-0489">Methyltransferase</keyword>
<dbReference type="CDD" id="cd20071">
    <property type="entry name" value="SET_SMYD"/>
    <property type="match status" value="1"/>
</dbReference>
<evidence type="ECO:0000256" key="1">
    <source>
        <dbReference type="ARBA" id="ARBA00022737"/>
    </source>
</evidence>
<evidence type="ECO:0000256" key="5">
    <source>
        <dbReference type="SAM" id="MobiDB-lite"/>
    </source>
</evidence>
<dbReference type="InterPro" id="IPR014352">
    <property type="entry name" value="FERM/acyl-CoA-bd_prot_sf"/>
</dbReference>
<dbReference type="PROSITE" id="PS50297">
    <property type="entry name" value="ANK_REP_REGION"/>
    <property type="match status" value="2"/>
</dbReference>
<dbReference type="SMART" id="SM00248">
    <property type="entry name" value="ANK"/>
    <property type="match status" value="2"/>
</dbReference>
<feature type="repeat" description="ANK" evidence="4">
    <location>
        <begin position="652"/>
        <end position="684"/>
    </location>
</feature>
<dbReference type="PROSITE" id="PS50280">
    <property type="entry name" value="SET"/>
    <property type="match status" value="1"/>
</dbReference>
<evidence type="ECO:0000256" key="4">
    <source>
        <dbReference type="PROSITE-ProRule" id="PRU00023"/>
    </source>
</evidence>
<dbReference type="Proteomes" id="UP001497744">
    <property type="component" value="Unassembled WGS sequence"/>
</dbReference>
<dbReference type="PANTHER" id="PTHR24119:SF0">
    <property type="entry name" value="ACYL-COA-BINDING DOMAIN-CONTAINING PROTEIN 6"/>
    <property type="match status" value="1"/>
</dbReference>
<dbReference type="InterPro" id="IPR000582">
    <property type="entry name" value="Acyl-CoA-binding_protein"/>
</dbReference>
<evidence type="ECO:0000313" key="9">
    <source>
        <dbReference type="Proteomes" id="UP001497744"/>
    </source>
</evidence>
<proteinExistence type="predicted"/>
<dbReference type="InterPro" id="IPR046341">
    <property type="entry name" value="SET_dom_sf"/>
</dbReference>
<dbReference type="Gene3D" id="2.170.270.10">
    <property type="entry name" value="SET domain"/>
    <property type="match status" value="1"/>
</dbReference>
<protein>
    <submittedName>
        <fullName evidence="8">Apical complex lysine methyltransferase</fullName>
    </submittedName>
</protein>
<dbReference type="PRINTS" id="PR00689">
    <property type="entry name" value="ACOABINDINGP"/>
</dbReference>
<evidence type="ECO:0000259" key="7">
    <source>
        <dbReference type="PROSITE" id="PS51228"/>
    </source>
</evidence>
<dbReference type="InterPro" id="IPR002110">
    <property type="entry name" value="Ankyrin_rpt"/>
</dbReference>
<dbReference type="PANTHER" id="PTHR24119">
    <property type="entry name" value="ACYL-COA-BINDING DOMAIN-CONTAINING PROTEIN 6"/>
    <property type="match status" value="1"/>
</dbReference>
<dbReference type="Pfam" id="PF00887">
    <property type="entry name" value="ACBP"/>
    <property type="match status" value="1"/>
</dbReference>
<comment type="caution">
    <text evidence="8">The sequence shown here is derived from an EMBL/GenBank/DDBJ whole genome shotgun (WGS) entry which is preliminary data.</text>
</comment>
<evidence type="ECO:0000256" key="2">
    <source>
        <dbReference type="ARBA" id="ARBA00023043"/>
    </source>
</evidence>
<evidence type="ECO:0000313" key="8">
    <source>
        <dbReference type="EMBL" id="GIX62660.1"/>
    </source>
</evidence>
<dbReference type="Pfam" id="PF00856">
    <property type="entry name" value="SET"/>
    <property type="match status" value="1"/>
</dbReference>
<dbReference type="GO" id="GO:0032259">
    <property type="term" value="P:methylation"/>
    <property type="evidence" value="ECO:0007669"/>
    <property type="project" value="UniProtKB-KW"/>
</dbReference>
<dbReference type="Gene3D" id="1.25.40.20">
    <property type="entry name" value="Ankyrin repeat-containing domain"/>
    <property type="match status" value="1"/>
</dbReference>
<feature type="domain" description="SET" evidence="6">
    <location>
        <begin position="61"/>
        <end position="254"/>
    </location>
</feature>
<accession>A0AAV4LS94</accession>
<dbReference type="Gene3D" id="1.20.80.10">
    <property type="match status" value="1"/>
</dbReference>
<feature type="domain" description="ACB" evidence="7">
    <location>
        <begin position="505"/>
        <end position="592"/>
    </location>
</feature>
<dbReference type="SMART" id="SM00317">
    <property type="entry name" value="SET"/>
    <property type="match status" value="1"/>
</dbReference>
<dbReference type="PRINTS" id="PR01415">
    <property type="entry name" value="ANKYRIN"/>
</dbReference>
<feature type="repeat" description="ANK" evidence="4">
    <location>
        <begin position="685"/>
        <end position="717"/>
    </location>
</feature>
<dbReference type="PROSITE" id="PS51228">
    <property type="entry name" value="ACB_2"/>
    <property type="match status" value="1"/>
</dbReference>
<dbReference type="EMBL" id="BPLF01000002">
    <property type="protein sequence ID" value="GIX62660.1"/>
    <property type="molecule type" value="Genomic_DNA"/>
</dbReference>
<evidence type="ECO:0000256" key="3">
    <source>
        <dbReference type="ARBA" id="ARBA00023121"/>
    </source>
</evidence>
<gene>
    <name evidence="8" type="ORF">BcabD6B2_20950</name>
</gene>
<dbReference type="SUPFAM" id="SSF48403">
    <property type="entry name" value="Ankyrin repeat"/>
    <property type="match status" value="1"/>
</dbReference>
<keyword evidence="1" id="KW-0677">Repeat</keyword>
<dbReference type="GO" id="GO:0008168">
    <property type="term" value="F:methyltransferase activity"/>
    <property type="evidence" value="ECO:0007669"/>
    <property type="project" value="UniProtKB-KW"/>
</dbReference>
<keyword evidence="3" id="KW-0446">Lipid-binding</keyword>
<dbReference type="InterPro" id="IPR036770">
    <property type="entry name" value="Ankyrin_rpt-contain_sf"/>
</dbReference>
<dbReference type="RefSeq" id="XP_067714729.1">
    <property type="nucleotide sequence ID" value="XM_067858628.1"/>
</dbReference>
<organism evidence="8 9">
    <name type="scientific">Babesia caballi</name>
    <dbReference type="NCBI Taxonomy" id="5871"/>
    <lineage>
        <taxon>Eukaryota</taxon>
        <taxon>Sar</taxon>
        <taxon>Alveolata</taxon>
        <taxon>Apicomplexa</taxon>
        <taxon>Aconoidasida</taxon>
        <taxon>Piroplasmida</taxon>
        <taxon>Babesiidae</taxon>
        <taxon>Babesia</taxon>
    </lineage>
</organism>
<keyword evidence="2 4" id="KW-0040">ANK repeat</keyword>
<dbReference type="GeneID" id="94194141"/>
<keyword evidence="8" id="KW-0808">Transferase</keyword>
<feature type="compositionally biased region" description="Low complexity" evidence="5">
    <location>
        <begin position="14"/>
        <end position="26"/>
    </location>
</feature>
<dbReference type="SUPFAM" id="SSF47027">
    <property type="entry name" value="Acyl-CoA binding protein"/>
    <property type="match status" value="1"/>
</dbReference>
<dbReference type="Gene3D" id="1.25.40.10">
    <property type="entry name" value="Tetratricopeptide repeat domain"/>
    <property type="match status" value="1"/>
</dbReference>
<dbReference type="AlphaFoldDB" id="A0AAV4LS94"/>
<dbReference type="InterPro" id="IPR001214">
    <property type="entry name" value="SET_dom"/>
</dbReference>
<dbReference type="GO" id="GO:0000062">
    <property type="term" value="F:fatty-acyl-CoA binding"/>
    <property type="evidence" value="ECO:0007669"/>
    <property type="project" value="InterPro"/>
</dbReference>